<evidence type="ECO:0000256" key="3">
    <source>
        <dbReference type="SAM" id="MobiDB-lite"/>
    </source>
</evidence>
<dbReference type="Pfam" id="PF06200">
    <property type="entry name" value="tify"/>
    <property type="match status" value="1"/>
</dbReference>
<evidence type="ECO:0000313" key="6">
    <source>
        <dbReference type="Proteomes" id="UP001152484"/>
    </source>
</evidence>
<dbReference type="InterPro" id="IPR018467">
    <property type="entry name" value="CCT_CS"/>
</dbReference>
<dbReference type="GO" id="GO:2000022">
    <property type="term" value="P:regulation of jasmonic acid mediated signaling pathway"/>
    <property type="evidence" value="ECO:0007669"/>
    <property type="project" value="UniProtKB-UniRule"/>
</dbReference>
<dbReference type="Pfam" id="PF09425">
    <property type="entry name" value="Jas_motif"/>
    <property type="match status" value="1"/>
</dbReference>
<organism evidence="5 6">
    <name type="scientific">Cuscuta europaea</name>
    <name type="common">European dodder</name>
    <dbReference type="NCBI Taxonomy" id="41803"/>
    <lineage>
        <taxon>Eukaryota</taxon>
        <taxon>Viridiplantae</taxon>
        <taxon>Streptophyta</taxon>
        <taxon>Embryophyta</taxon>
        <taxon>Tracheophyta</taxon>
        <taxon>Spermatophyta</taxon>
        <taxon>Magnoliopsida</taxon>
        <taxon>eudicotyledons</taxon>
        <taxon>Gunneridae</taxon>
        <taxon>Pentapetalae</taxon>
        <taxon>asterids</taxon>
        <taxon>lamiids</taxon>
        <taxon>Solanales</taxon>
        <taxon>Convolvulaceae</taxon>
        <taxon>Cuscuteae</taxon>
        <taxon>Cuscuta</taxon>
        <taxon>Cuscuta subgen. Cuscuta</taxon>
    </lineage>
</organism>
<dbReference type="Proteomes" id="UP001152484">
    <property type="component" value="Unassembled WGS sequence"/>
</dbReference>
<dbReference type="PANTHER" id="PTHR33077:SF17">
    <property type="entry name" value="PROTEIN TIFY 5B"/>
    <property type="match status" value="1"/>
</dbReference>
<dbReference type="GO" id="GO:0005634">
    <property type="term" value="C:nucleus"/>
    <property type="evidence" value="ECO:0007669"/>
    <property type="project" value="UniProtKB-SubCell"/>
</dbReference>
<comment type="similarity">
    <text evidence="1 2">Belongs to the TIFY/JAZ family.</text>
</comment>
<dbReference type="InterPro" id="IPR010399">
    <property type="entry name" value="Tify_dom"/>
</dbReference>
<dbReference type="EMBL" id="CAMAPE010000061">
    <property type="protein sequence ID" value="CAH9113483.1"/>
    <property type="molecule type" value="Genomic_DNA"/>
</dbReference>
<dbReference type="AlphaFoldDB" id="A0A9P0ZV70"/>
<gene>
    <name evidence="5" type="ORF">CEURO_LOCUS20021</name>
</gene>
<name>A0A9P0ZV70_CUSEU</name>
<feature type="region of interest" description="Disordered" evidence="3">
    <location>
        <begin position="82"/>
        <end position="106"/>
    </location>
</feature>
<proteinExistence type="inferred from homology"/>
<sequence length="132" mass="15409">MRRNCNLELRLFPPSDSFASQQDENDVVEEIPMSLDRIRSRIGNERQQMTIFYDNEVVACDVTELQARAIIMIASEERWKTTVSEPSSPSMQHQLCRPPAPTTDNGLSMKKSLQRFLHKRKNRVQSTFPYHR</sequence>
<comment type="subcellular location">
    <subcellularLocation>
        <location evidence="2">Nucleus</location>
    </subcellularLocation>
</comment>
<dbReference type="OrthoDB" id="782771at2759"/>
<keyword evidence="2" id="KW-0539">Nucleus</keyword>
<feature type="compositionally biased region" description="Polar residues" evidence="3">
    <location>
        <begin position="82"/>
        <end position="93"/>
    </location>
</feature>
<evidence type="ECO:0000256" key="2">
    <source>
        <dbReference type="RuleBase" id="RU369065"/>
    </source>
</evidence>
<dbReference type="PROSITE" id="PS51320">
    <property type="entry name" value="TIFY"/>
    <property type="match status" value="1"/>
</dbReference>
<reference evidence="5" key="1">
    <citation type="submission" date="2022-07" db="EMBL/GenBank/DDBJ databases">
        <authorList>
            <person name="Macas J."/>
            <person name="Novak P."/>
            <person name="Neumann P."/>
        </authorList>
    </citation>
    <scope>NUCLEOTIDE SEQUENCE</scope>
</reference>
<keyword evidence="2" id="KW-1184">Jasmonic acid signaling pathway</keyword>
<dbReference type="GO" id="GO:0031347">
    <property type="term" value="P:regulation of defense response"/>
    <property type="evidence" value="ECO:0007669"/>
    <property type="project" value="UniProtKB-UniRule"/>
</dbReference>
<feature type="domain" description="Tify" evidence="4">
    <location>
        <begin position="42"/>
        <end position="76"/>
    </location>
</feature>
<dbReference type="PANTHER" id="PTHR33077">
    <property type="entry name" value="PROTEIN TIFY 4A-RELATED-RELATED"/>
    <property type="match status" value="1"/>
</dbReference>
<comment type="domain">
    <text evidence="2">The jas domain is required for interaction with COI1.</text>
</comment>
<dbReference type="InterPro" id="IPR040390">
    <property type="entry name" value="TIFY/JAZ"/>
</dbReference>
<keyword evidence="6" id="KW-1185">Reference proteome</keyword>
<protein>
    <recommendedName>
        <fullName evidence="2">Protein TIFY</fullName>
    </recommendedName>
    <alternativeName>
        <fullName evidence="2">Jasmonate ZIM domain-containing protein</fullName>
    </alternativeName>
</protein>
<evidence type="ECO:0000259" key="4">
    <source>
        <dbReference type="PROSITE" id="PS51320"/>
    </source>
</evidence>
<evidence type="ECO:0000313" key="5">
    <source>
        <dbReference type="EMBL" id="CAH9113483.1"/>
    </source>
</evidence>
<dbReference type="GO" id="GO:0009611">
    <property type="term" value="P:response to wounding"/>
    <property type="evidence" value="ECO:0007669"/>
    <property type="project" value="UniProtKB-UniRule"/>
</dbReference>
<comment type="caution">
    <text evidence="5">The sequence shown here is derived from an EMBL/GenBank/DDBJ whole genome shotgun (WGS) entry which is preliminary data.</text>
</comment>
<accession>A0A9P0ZV70</accession>
<evidence type="ECO:0000256" key="1">
    <source>
        <dbReference type="ARBA" id="ARBA00008614"/>
    </source>
</evidence>
<comment type="function">
    <text evidence="2">Repressor of jasmonate responses.</text>
</comment>